<proteinExistence type="predicted"/>
<dbReference type="AlphaFoldDB" id="A0A4P2VG01"/>
<organism evidence="1 2">
    <name type="scientific">Fluviispira sanaruensis</name>
    <dbReference type="NCBI Taxonomy" id="2493639"/>
    <lineage>
        <taxon>Bacteria</taxon>
        <taxon>Pseudomonadati</taxon>
        <taxon>Bdellovibrionota</taxon>
        <taxon>Oligoflexia</taxon>
        <taxon>Silvanigrellales</taxon>
        <taxon>Silvanigrellaceae</taxon>
        <taxon>Fluviispira</taxon>
    </lineage>
</organism>
<gene>
    <name evidence="1" type="ORF">JCM31447_310300</name>
</gene>
<protein>
    <submittedName>
        <fullName evidence="1">Uncharacterized protein</fullName>
    </submittedName>
</protein>
<evidence type="ECO:0000313" key="2">
    <source>
        <dbReference type="Proteomes" id="UP000291236"/>
    </source>
</evidence>
<sequence>MATFPLSLTKKELSVKPISETLAYVEFMSDFGRFSTNSEHPLFLMKYPTHKNIAYSLEIEKDLSLIAQKWGKLEVHKVKNSTGWKLCFSILARHNSCSYYLFIAFYNHPQLNLHFLGQWSH</sequence>
<evidence type="ECO:0000313" key="1">
    <source>
        <dbReference type="EMBL" id="BBH51763.1"/>
    </source>
</evidence>
<accession>A0A4P2VG01</accession>
<reference evidence="1 2" key="1">
    <citation type="submission" date="2018-12" db="EMBL/GenBank/DDBJ databases">
        <title>Rubrispira sanarue gen. nov., sp., nov., a member of the order Silvanigrellales, isolated from a brackish lake in Hamamatsu Japan.</title>
        <authorList>
            <person name="Maejima Y."/>
            <person name="Iino T."/>
            <person name="Muraguchi Y."/>
            <person name="Fukuda K."/>
            <person name="Nojiri H."/>
            <person name="Ohkuma M."/>
            <person name="Moriuchi R."/>
            <person name="Dohra H."/>
            <person name="Kimbara K."/>
            <person name="Shintani M."/>
        </authorList>
    </citation>
    <scope>NUCLEOTIDE SEQUENCE [LARGE SCALE GENOMIC DNA]</scope>
    <source>
        <strain evidence="1 2">RF1110005</strain>
    </source>
</reference>
<dbReference type="KEGG" id="sbf:JCM31447_310300"/>
<dbReference type="Proteomes" id="UP000291236">
    <property type="component" value="Chromosome"/>
</dbReference>
<name>A0A4P2VG01_FLUSA</name>
<keyword evidence="2" id="KW-1185">Reference proteome</keyword>
<dbReference type="EMBL" id="AP019368">
    <property type="protein sequence ID" value="BBH51763.1"/>
    <property type="molecule type" value="Genomic_DNA"/>
</dbReference>